<keyword evidence="1" id="KW-0812">Transmembrane</keyword>
<proteinExistence type="predicted"/>
<dbReference type="InParanoid" id="B9RBR0"/>
<evidence type="ECO:0000313" key="2">
    <source>
        <dbReference type="EMBL" id="EEF50981.1"/>
    </source>
</evidence>
<keyword evidence="1" id="KW-0472">Membrane</keyword>
<dbReference type="SUPFAM" id="SSF48264">
    <property type="entry name" value="Cytochrome P450"/>
    <property type="match status" value="1"/>
</dbReference>
<feature type="transmembrane region" description="Helical" evidence="1">
    <location>
        <begin position="6"/>
        <end position="23"/>
    </location>
</feature>
<dbReference type="GO" id="GO:0005506">
    <property type="term" value="F:iron ion binding"/>
    <property type="evidence" value="ECO:0007669"/>
    <property type="project" value="InterPro"/>
</dbReference>
<protein>
    <submittedName>
        <fullName evidence="2">Cytochrome P450, putative</fullName>
        <ecNumber evidence="2">1.14.13.21</ecNumber>
    </submittedName>
</protein>
<organism evidence="2 3">
    <name type="scientific">Ricinus communis</name>
    <name type="common">Castor bean</name>
    <dbReference type="NCBI Taxonomy" id="3988"/>
    <lineage>
        <taxon>Eukaryota</taxon>
        <taxon>Viridiplantae</taxon>
        <taxon>Streptophyta</taxon>
        <taxon>Embryophyta</taxon>
        <taxon>Tracheophyta</taxon>
        <taxon>Spermatophyta</taxon>
        <taxon>Magnoliopsida</taxon>
        <taxon>eudicotyledons</taxon>
        <taxon>Gunneridae</taxon>
        <taxon>Pentapetalae</taxon>
        <taxon>rosids</taxon>
        <taxon>fabids</taxon>
        <taxon>Malpighiales</taxon>
        <taxon>Euphorbiaceae</taxon>
        <taxon>Acalyphoideae</taxon>
        <taxon>Acalypheae</taxon>
        <taxon>Ricinus</taxon>
    </lineage>
</organism>
<dbReference type="InterPro" id="IPR001128">
    <property type="entry name" value="Cyt_P450"/>
</dbReference>
<dbReference type="Gene3D" id="1.10.630.10">
    <property type="entry name" value="Cytochrome P450"/>
    <property type="match status" value="1"/>
</dbReference>
<dbReference type="PANTHER" id="PTHR47951">
    <property type="entry name" value="OS08G0547900 PROTEIN"/>
    <property type="match status" value="1"/>
</dbReference>
<keyword evidence="2" id="KW-0560">Oxidoreductase</keyword>
<dbReference type="Proteomes" id="UP000008311">
    <property type="component" value="Unassembled WGS sequence"/>
</dbReference>
<dbReference type="PANTHER" id="PTHR47951:SF7">
    <property type="entry name" value="FLAVONOID 3',5'-HYDROXYLASE-LIKE ISOFORM X1"/>
    <property type="match status" value="1"/>
</dbReference>
<dbReference type="AlphaFoldDB" id="B9RBR0"/>
<sequence length="255" mass="28409">MSGAVMTMLVSVILSFLFLWNVIKRSKKGISPLPPGPRGFPVLGYLPFLGTELHKKFTELAGVYGPIYKLWLGNKLCVVISSPSVAKEVVRDQDATCADRDASIVAKIATYGGNDIGWCPYGPLWKKLRKLFVGKLLSNASLEVLSALRKQEIKNSTRNAYNKIGKPIDIGELAFLTSINTIMNMLWGGTLEEEASNKARKEFRNLLAEMMEITGKPNISDFFPMLAMFDLQGLKKQAEKIVQGYESFFYNLIES</sequence>
<dbReference type="eggNOG" id="KOG0156">
    <property type="taxonomic scope" value="Eukaryota"/>
</dbReference>
<name>B9RBR0_RICCO</name>
<dbReference type="InterPro" id="IPR036396">
    <property type="entry name" value="Cyt_P450_sf"/>
</dbReference>
<dbReference type="EC" id="1.14.13.21" evidence="2"/>
<evidence type="ECO:0000313" key="3">
    <source>
        <dbReference type="Proteomes" id="UP000008311"/>
    </source>
</evidence>
<evidence type="ECO:0000256" key="1">
    <source>
        <dbReference type="SAM" id="Phobius"/>
    </source>
</evidence>
<keyword evidence="3" id="KW-1185">Reference proteome</keyword>
<keyword evidence="1" id="KW-1133">Transmembrane helix</keyword>
<gene>
    <name evidence="2" type="ORF">RCOM_1679940</name>
</gene>
<accession>B9RBR0</accession>
<dbReference type="GO" id="GO:0016705">
    <property type="term" value="F:oxidoreductase activity, acting on paired donors, with incorporation or reduction of molecular oxygen"/>
    <property type="evidence" value="ECO:0007669"/>
    <property type="project" value="InterPro"/>
</dbReference>
<dbReference type="GO" id="GO:0004497">
    <property type="term" value="F:monooxygenase activity"/>
    <property type="evidence" value="ECO:0007669"/>
    <property type="project" value="InterPro"/>
</dbReference>
<dbReference type="GO" id="GO:0020037">
    <property type="term" value="F:heme binding"/>
    <property type="evidence" value="ECO:0007669"/>
    <property type="project" value="InterPro"/>
</dbReference>
<reference evidence="3" key="1">
    <citation type="journal article" date="2010" name="Nat. Biotechnol.">
        <title>Draft genome sequence of the oilseed species Ricinus communis.</title>
        <authorList>
            <person name="Chan A.P."/>
            <person name="Crabtree J."/>
            <person name="Zhao Q."/>
            <person name="Lorenzi H."/>
            <person name="Orvis J."/>
            <person name="Puiu D."/>
            <person name="Melake-Berhan A."/>
            <person name="Jones K.M."/>
            <person name="Redman J."/>
            <person name="Chen G."/>
            <person name="Cahoon E.B."/>
            <person name="Gedil M."/>
            <person name="Stanke M."/>
            <person name="Haas B.J."/>
            <person name="Wortman J.R."/>
            <person name="Fraser-Liggett C.M."/>
            <person name="Ravel J."/>
            <person name="Rabinowicz P.D."/>
        </authorList>
    </citation>
    <scope>NUCLEOTIDE SEQUENCE [LARGE SCALE GENOMIC DNA]</scope>
    <source>
        <strain evidence="3">cv. Hale</strain>
    </source>
</reference>
<dbReference type="EMBL" id="EQ973774">
    <property type="protein sequence ID" value="EEF50981.1"/>
    <property type="molecule type" value="Genomic_DNA"/>
</dbReference>
<dbReference type="Pfam" id="PF00067">
    <property type="entry name" value="p450"/>
    <property type="match status" value="1"/>
</dbReference>